<keyword evidence="13" id="KW-1185">Reference proteome</keyword>
<evidence type="ECO:0000256" key="1">
    <source>
        <dbReference type="ARBA" id="ARBA00004434"/>
    </source>
</evidence>
<evidence type="ECO:0000256" key="4">
    <source>
        <dbReference type="ARBA" id="ARBA00022660"/>
    </source>
</evidence>
<comment type="function">
    <text evidence="11">Component of the ubiquinol-cytochrome c oxidoreductase, a multisubunit transmembrane complex that is part of the mitochondrial electron transport chain which drives oxidative phosphorylation. The complex plays an important role in the uptake of multiple carbon sources present in different host niches.</text>
</comment>
<dbReference type="GO" id="GO:0005743">
    <property type="term" value="C:mitochondrial inner membrane"/>
    <property type="evidence" value="ECO:0007669"/>
    <property type="project" value="UniProtKB-SubCell"/>
</dbReference>
<evidence type="ECO:0000256" key="2">
    <source>
        <dbReference type="ARBA" id="ARBA00007668"/>
    </source>
</evidence>
<dbReference type="GO" id="GO:0045275">
    <property type="term" value="C:respiratory chain complex III"/>
    <property type="evidence" value="ECO:0007669"/>
    <property type="project" value="UniProtKB-UniRule"/>
</dbReference>
<evidence type="ECO:0000256" key="7">
    <source>
        <dbReference type="ARBA" id="ARBA00022982"/>
    </source>
</evidence>
<dbReference type="InterPro" id="IPR036642">
    <property type="entry name" value="Cyt_bc1_su8_sf"/>
</dbReference>
<dbReference type="GO" id="GO:0006122">
    <property type="term" value="P:mitochondrial electron transport, ubiquinol to cytochrome c"/>
    <property type="evidence" value="ECO:0007669"/>
    <property type="project" value="UniProtKB-UniRule"/>
</dbReference>
<reference evidence="12" key="1">
    <citation type="journal article" date="2019" name="G3 (Bethesda)">
        <title>Genome Assemblies of Two Rare Opportunistic Yeast Pathogens: Diutina rugosa (syn. Candida rugosa) and Trichomonascus ciferrii (syn. Candida ciferrii).</title>
        <authorList>
            <person name="Mixao V."/>
            <person name="Saus E."/>
            <person name="Hansen A.P."/>
            <person name="Lass-Florl C."/>
            <person name="Gabaldon T."/>
        </authorList>
    </citation>
    <scope>NUCLEOTIDE SEQUENCE</scope>
    <source>
        <strain evidence="12">CBS 4856</strain>
    </source>
</reference>
<gene>
    <name evidence="12" type="ORF">TRICI_002077</name>
</gene>
<evidence type="ECO:0000256" key="11">
    <source>
        <dbReference type="RuleBase" id="RU368118"/>
    </source>
</evidence>
<sequence length="437" mass="49004">MVGERGSNNVKIGGPKQKYIYRYSVSHQAQKPLKGAMHAAFFNTFRRVKSQAFYVLVPVSLYYFLWTKAQDYNHWLYTKDGRETLERLNGDVIVIQVTTAKNIHRGRLGEFKAAAILPQGTRIIEVRSEMKVSRVNCVLISALVAEGLNVLKNNTSDRETLVIEEGIINATSSIEGETTQEWNILFNSTLNVNNTKHELNRLIDSTSNRTSSEEFNLVKSNLTTPKYSNYTFKDENGNTEVMVDGGSSSYEQFVSSEESSSIVSDTSYETSTNNMEEYGLWADEVRTEQTTEVYGSLTQAYVGMNRFPGDVFGLVSVNSDEPSIHNKTVRVAKDGSLNIDEGNIFASVMFDEFGIILEAKPIRVLNVVKNNQLKAVDSLYGVTTGWTATTSLFLDDESLAVVCPHETPRKIHWARDAFKCRDQISVKLMLADLKSLV</sequence>
<name>A0A642V7Z8_9ASCO</name>
<dbReference type="AlphaFoldDB" id="A0A642V7Z8"/>
<dbReference type="OrthoDB" id="6683853at2759"/>
<dbReference type="PANTHER" id="PTHR12119:SF2">
    <property type="entry name" value="CYTOCHROME B-C1 COMPLEX SUBUNIT 8"/>
    <property type="match status" value="1"/>
</dbReference>
<dbReference type="Gene3D" id="1.20.5.210">
    <property type="entry name" value="Cytochrome b-c1 complex subunit 8"/>
    <property type="match status" value="1"/>
</dbReference>
<evidence type="ECO:0000256" key="10">
    <source>
        <dbReference type="ARBA" id="ARBA00023136"/>
    </source>
</evidence>
<protein>
    <recommendedName>
        <fullName evidence="11">Cytochrome b-c1 complex subunit 8</fullName>
    </recommendedName>
    <alternativeName>
        <fullName evidence="11">Complex III subunit 8</fullName>
    </alternativeName>
</protein>
<comment type="subunit">
    <text evidence="11">Component of the ubiquinol-cytochrome c oxidoreductase (cytochrome b-c1 complex, complex III, CIII), a multisubunit enzyme composed of 3 respiratory subunits cytochrome b, cytochrome c1 and Rieske protein, 2 core protein subunits, and additional low-molecular weight protein subunits. The complex exists as an obligatory dimer and forms supercomplexes (SCs) in the inner mitochondrial membrane with cytochrome c oxidase (complex IV, CIV).</text>
</comment>
<keyword evidence="9 11" id="KW-0496">Mitochondrion</keyword>
<keyword evidence="7 11" id="KW-0249">Electron transport</keyword>
<dbReference type="VEuPathDB" id="FungiDB:TRICI_002077"/>
<comment type="subcellular location">
    <subcellularLocation>
        <location evidence="1 11">Mitochondrion inner membrane</location>
        <topology evidence="1 11">Single-pass membrane protein</topology>
    </subcellularLocation>
</comment>
<dbReference type="Proteomes" id="UP000761534">
    <property type="component" value="Unassembled WGS sequence"/>
</dbReference>
<dbReference type="PANTHER" id="PTHR12119">
    <property type="entry name" value="UBIQUINOL-CYTOCHROME C REDUCTASE COMPLEX UBIQUINONE-BINDING PROTEIN QP-C"/>
    <property type="match status" value="1"/>
</dbReference>
<evidence type="ECO:0000313" key="13">
    <source>
        <dbReference type="Proteomes" id="UP000761534"/>
    </source>
</evidence>
<dbReference type="SUPFAM" id="SSF81508">
    <property type="entry name" value="Ubiquinone-binding protein QP-C of cytochrome bc1 complex (Ubiquinol-cytochrome c reductase)"/>
    <property type="match status" value="1"/>
</dbReference>
<dbReference type="InterPro" id="IPR004205">
    <property type="entry name" value="Cyt_bc1_su8"/>
</dbReference>
<organism evidence="12 13">
    <name type="scientific">Trichomonascus ciferrii</name>
    <dbReference type="NCBI Taxonomy" id="44093"/>
    <lineage>
        <taxon>Eukaryota</taxon>
        <taxon>Fungi</taxon>
        <taxon>Dikarya</taxon>
        <taxon>Ascomycota</taxon>
        <taxon>Saccharomycotina</taxon>
        <taxon>Dipodascomycetes</taxon>
        <taxon>Dipodascales</taxon>
        <taxon>Trichomonascaceae</taxon>
        <taxon>Trichomonascus</taxon>
        <taxon>Trichomonascus ciferrii complex</taxon>
    </lineage>
</organism>
<comment type="similarity">
    <text evidence="2 11">Belongs to the UQCRQ/QCR8 family.</text>
</comment>
<keyword evidence="10" id="KW-0472">Membrane</keyword>
<comment type="caution">
    <text evidence="12">The sequence shown here is derived from an EMBL/GenBank/DDBJ whole genome shotgun (WGS) entry which is preliminary data.</text>
</comment>
<keyword evidence="5" id="KW-0812">Transmembrane</keyword>
<keyword evidence="3 11" id="KW-0813">Transport</keyword>
<keyword evidence="8" id="KW-1133">Transmembrane helix</keyword>
<keyword evidence="6 11" id="KW-0999">Mitochondrion inner membrane</keyword>
<proteinExistence type="inferred from homology"/>
<evidence type="ECO:0000313" key="12">
    <source>
        <dbReference type="EMBL" id="KAA8915777.1"/>
    </source>
</evidence>
<evidence type="ECO:0000256" key="9">
    <source>
        <dbReference type="ARBA" id="ARBA00023128"/>
    </source>
</evidence>
<evidence type="ECO:0000256" key="6">
    <source>
        <dbReference type="ARBA" id="ARBA00022792"/>
    </source>
</evidence>
<dbReference type="EMBL" id="SWFS01000142">
    <property type="protein sequence ID" value="KAA8915777.1"/>
    <property type="molecule type" value="Genomic_DNA"/>
</dbReference>
<evidence type="ECO:0000256" key="3">
    <source>
        <dbReference type="ARBA" id="ARBA00022448"/>
    </source>
</evidence>
<evidence type="ECO:0000256" key="8">
    <source>
        <dbReference type="ARBA" id="ARBA00022989"/>
    </source>
</evidence>
<accession>A0A642V7Z8</accession>
<keyword evidence="4 11" id="KW-0679">Respiratory chain</keyword>
<dbReference type="Pfam" id="PF02939">
    <property type="entry name" value="UcrQ"/>
    <property type="match status" value="1"/>
</dbReference>
<evidence type="ECO:0000256" key="5">
    <source>
        <dbReference type="ARBA" id="ARBA00022692"/>
    </source>
</evidence>